<accession>A0AAU6SR75</accession>
<organism evidence="1">
    <name type="scientific">bacterium 19PA01SH03</name>
    <dbReference type="NCBI Taxonomy" id="2920705"/>
    <lineage>
        <taxon>Bacteria</taxon>
    </lineage>
</organism>
<name>A0AAU6SR75_UNCXX</name>
<dbReference type="AlphaFoldDB" id="A0AAU6SR75"/>
<dbReference type="EMBL" id="CP095338">
    <property type="protein sequence ID" value="XAG22384.1"/>
    <property type="molecule type" value="Genomic_DNA"/>
</dbReference>
<protein>
    <recommendedName>
        <fullName evidence="2">Transcriptional regulator</fullName>
    </recommendedName>
</protein>
<proteinExistence type="predicted"/>
<sequence>MYANYWRQLDANQRETLAKHLKTSTEYLRLILFGHKTPGATLAKKIHDQTSGEVDKQKLRPDIF</sequence>
<evidence type="ECO:0008006" key="2">
    <source>
        <dbReference type="Google" id="ProtNLM"/>
    </source>
</evidence>
<reference evidence="1" key="1">
    <citation type="submission" date="2022-03" db="EMBL/GenBank/DDBJ databases">
        <title>Sea Food Isolates.</title>
        <authorList>
            <person name="Li c."/>
        </authorList>
    </citation>
    <scope>NUCLEOTIDE SEQUENCE</scope>
    <source>
        <strain evidence="1">19PA01SH03</strain>
    </source>
</reference>
<evidence type="ECO:0000313" key="1">
    <source>
        <dbReference type="EMBL" id="XAG22384.1"/>
    </source>
</evidence>
<gene>
    <name evidence="1" type="ORF">MRN70_06180</name>
</gene>